<organism evidence="3 4">
    <name type="scientific">Streptomyces nodosus</name>
    <dbReference type="NCBI Taxonomy" id="40318"/>
    <lineage>
        <taxon>Bacteria</taxon>
        <taxon>Bacillati</taxon>
        <taxon>Actinomycetota</taxon>
        <taxon>Actinomycetes</taxon>
        <taxon>Kitasatosporales</taxon>
        <taxon>Streptomycetaceae</taxon>
        <taxon>Streptomyces</taxon>
    </lineage>
</organism>
<dbReference type="KEGG" id="snq:CP978_10410"/>
<reference evidence="3 4" key="1">
    <citation type="submission" date="2017-09" db="EMBL/GenBank/DDBJ databases">
        <title>Streptomyces genome completion.</title>
        <authorList>
            <person name="Lee N."/>
            <person name="Cho B.-K."/>
        </authorList>
    </citation>
    <scope>NUCLEOTIDE SEQUENCE [LARGE SCALE GENOMIC DNA]</scope>
    <source>
        <strain evidence="3 4">ATCC 14899</strain>
    </source>
</reference>
<dbReference type="AlphaFoldDB" id="A0A5P2WCM6"/>
<feature type="chain" id="PRO_5039388578" description="Large membrane protein" evidence="2">
    <location>
        <begin position="22"/>
        <end position="481"/>
    </location>
</feature>
<dbReference type="EMBL" id="CP023747">
    <property type="protein sequence ID" value="QEV43195.1"/>
    <property type="molecule type" value="Genomic_DNA"/>
</dbReference>
<feature type="compositionally biased region" description="Low complexity" evidence="1">
    <location>
        <begin position="158"/>
        <end position="174"/>
    </location>
</feature>
<gene>
    <name evidence="3" type="ORF">CP978_10410</name>
</gene>
<feature type="region of interest" description="Disordered" evidence="1">
    <location>
        <begin position="448"/>
        <end position="481"/>
    </location>
</feature>
<keyword evidence="2" id="KW-0732">Signal</keyword>
<feature type="signal peptide" evidence="2">
    <location>
        <begin position="1"/>
        <end position="21"/>
    </location>
</feature>
<sequence>MVVASVAAAVLLAGGGGVLLATGASGGTGGSAAPGGDGAPPPLVLDGRGEGAAPGIAVGEPDPYGTEYKVTGSLPDGPDSAPVYWAKGRVTRDEVARLAEALDLLGTPRLVGSVWQVGTAEDGAEPYLRVDRDAPGQWTYSARPQGSDNCLRGRPCKPSGSAATGAGTGPVSGTTAKRAAAPVLTAAGQGDARLDASQLMGQARVVNAEPRVGGLPTAGWTTGLRIGSDGTVIGGSGRLKAPVEGAVYPVVDARRALDLPHGTTPSYGRKGIGGCIGPVPLKDRDEAPCTASTVAPERPSASVRGAVFGLAAEAVAGRPVLVPSWLFQVRPAGGAEDITVTRPAVDPRYTTPPRAASTGDPGTGGPGRSDQSTGASARRAVEVLGYDADGRDLTVSYQGGVCADYAVSVDEGSGEVTVTVTETSAPGRICIMVAKQYRETVRLREPLGDRAVVGGDGEPVPRGVPAGPSPPSADGPGPVRS</sequence>
<name>A0A5P2WCM6_9ACTN</name>
<protein>
    <recommendedName>
        <fullName evidence="5">Large membrane protein</fullName>
    </recommendedName>
</protein>
<evidence type="ECO:0000256" key="1">
    <source>
        <dbReference type="SAM" id="MobiDB-lite"/>
    </source>
</evidence>
<evidence type="ECO:0008006" key="5">
    <source>
        <dbReference type="Google" id="ProtNLM"/>
    </source>
</evidence>
<proteinExistence type="predicted"/>
<feature type="region of interest" description="Disordered" evidence="1">
    <location>
        <begin position="343"/>
        <end position="377"/>
    </location>
</feature>
<accession>A0A5P2WCM6</accession>
<dbReference type="OrthoDB" id="3830613at2"/>
<feature type="region of interest" description="Disordered" evidence="1">
    <location>
        <begin position="140"/>
        <end position="174"/>
    </location>
</feature>
<evidence type="ECO:0000313" key="4">
    <source>
        <dbReference type="Proteomes" id="UP000325763"/>
    </source>
</evidence>
<evidence type="ECO:0000313" key="3">
    <source>
        <dbReference type="EMBL" id="QEV43195.1"/>
    </source>
</evidence>
<evidence type="ECO:0000256" key="2">
    <source>
        <dbReference type="SAM" id="SignalP"/>
    </source>
</evidence>
<dbReference type="Proteomes" id="UP000325763">
    <property type="component" value="Chromosome"/>
</dbReference>